<name>A0A383AQP3_9ZZZZ</name>
<feature type="non-terminal residue" evidence="1">
    <location>
        <position position="71"/>
    </location>
</feature>
<accession>A0A383AQP3</accession>
<evidence type="ECO:0008006" key="2">
    <source>
        <dbReference type="Google" id="ProtNLM"/>
    </source>
</evidence>
<organism evidence="1">
    <name type="scientific">marine metagenome</name>
    <dbReference type="NCBI Taxonomy" id="408172"/>
    <lineage>
        <taxon>unclassified sequences</taxon>
        <taxon>metagenomes</taxon>
        <taxon>ecological metagenomes</taxon>
    </lineage>
</organism>
<proteinExistence type="predicted"/>
<protein>
    <recommendedName>
        <fullName evidence="2">Glycosyltransferase subfamily 4-like N-terminal domain-containing protein</fullName>
    </recommendedName>
</protein>
<reference evidence="1" key="1">
    <citation type="submission" date="2018-05" db="EMBL/GenBank/DDBJ databases">
        <authorList>
            <person name="Lanie J.A."/>
            <person name="Ng W.-L."/>
            <person name="Kazmierczak K.M."/>
            <person name="Andrzejewski T.M."/>
            <person name="Davidsen T.M."/>
            <person name="Wayne K.J."/>
            <person name="Tettelin H."/>
            <person name="Glass J.I."/>
            <person name="Rusch D."/>
            <person name="Podicherti R."/>
            <person name="Tsui H.-C.T."/>
            <person name="Winkler M.E."/>
        </authorList>
    </citation>
    <scope>NUCLEOTIDE SEQUENCE</scope>
</reference>
<dbReference type="AlphaFoldDB" id="A0A383AQP3"/>
<evidence type="ECO:0000313" key="1">
    <source>
        <dbReference type="EMBL" id="SVE09525.1"/>
    </source>
</evidence>
<gene>
    <name evidence="1" type="ORF">METZ01_LOCUS462379</name>
</gene>
<sequence>MRIPTSPVVLVGNYLPDRQFSMLQYAGMLERELHTMGARVILTAPKEIFGRLVRSNKWLGYIDKLLLFPRS</sequence>
<dbReference type="EMBL" id="UINC01193756">
    <property type="protein sequence ID" value="SVE09525.1"/>
    <property type="molecule type" value="Genomic_DNA"/>
</dbReference>